<accession>A0ABP6UM19</accession>
<dbReference type="Proteomes" id="UP001500459">
    <property type="component" value="Unassembled WGS sequence"/>
</dbReference>
<feature type="domain" description="TonB C-terminal" evidence="1">
    <location>
        <begin position="86"/>
        <end position="152"/>
    </location>
</feature>
<dbReference type="EMBL" id="BAABCW010000008">
    <property type="protein sequence ID" value="GAA3509838.1"/>
    <property type="molecule type" value="Genomic_DNA"/>
</dbReference>
<dbReference type="Gene3D" id="3.30.1150.10">
    <property type="match status" value="1"/>
</dbReference>
<dbReference type="SUPFAM" id="SSF74653">
    <property type="entry name" value="TolA/TonB C-terminal domain"/>
    <property type="match status" value="1"/>
</dbReference>
<organism evidence="2 3">
    <name type="scientific">Aquimarina addita</name>
    <dbReference type="NCBI Taxonomy" id="870485"/>
    <lineage>
        <taxon>Bacteria</taxon>
        <taxon>Pseudomonadati</taxon>
        <taxon>Bacteroidota</taxon>
        <taxon>Flavobacteriia</taxon>
        <taxon>Flavobacteriales</taxon>
        <taxon>Flavobacteriaceae</taxon>
        <taxon>Aquimarina</taxon>
    </lineage>
</organism>
<sequence length="155" mass="17407">MKNNLKILYLFLITLSNIYGQEGIIEIEEVSVEEEPGTNPIPFAVVEDAPRFIGCDGSSNSEIKRCTSDSIHKFVKDHLIDLEKTLGEEGKKRVYGQFIITKEGKIKDVKTRGPSPELEKEAKRILELLPNMIPGKQRGKAVEVSYSIPITFSEN</sequence>
<proteinExistence type="predicted"/>
<evidence type="ECO:0000313" key="2">
    <source>
        <dbReference type="EMBL" id="GAA3509838.1"/>
    </source>
</evidence>
<dbReference type="InterPro" id="IPR037682">
    <property type="entry name" value="TonB_C"/>
</dbReference>
<gene>
    <name evidence="2" type="ORF">GCM10022393_23450</name>
</gene>
<comment type="caution">
    <text evidence="2">The sequence shown here is derived from an EMBL/GenBank/DDBJ whole genome shotgun (WGS) entry which is preliminary data.</text>
</comment>
<keyword evidence="3" id="KW-1185">Reference proteome</keyword>
<dbReference type="RefSeq" id="WP_344927592.1">
    <property type="nucleotide sequence ID" value="NZ_BAABCW010000008.1"/>
</dbReference>
<name>A0ABP6UM19_9FLAO</name>
<dbReference type="Pfam" id="PF03544">
    <property type="entry name" value="TonB_C"/>
    <property type="match status" value="1"/>
</dbReference>
<reference evidence="3" key="1">
    <citation type="journal article" date="2019" name="Int. J. Syst. Evol. Microbiol.">
        <title>The Global Catalogue of Microorganisms (GCM) 10K type strain sequencing project: providing services to taxonomists for standard genome sequencing and annotation.</title>
        <authorList>
            <consortium name="The Broad Institute Genomics Platform"/>
            <consortium name="The Broad Institute Genome Sequencing Center for Infectious Disease"/>
            <person name="Wu L."/>
            <person name="Ma J."/>
        </authorList>
    </citation>
    <scope>NUCLEOTIDE SEQUENCE [LARGE SCALE GENOMIC DNA]</scope>
    <source>
        <strain evidence="3">JCM 17106</strain>
    </source>
</reference>
<evidence type="ECO:0000313" key="3">
    <source>
        <dbReference type="Proteomes" id="UP001500459"/>
    </source>
</evidence>
<protein>
    <recommendedName>
        <fullName evidence="1">TonB C-terminal domain-containing protein</fullName>
    </recommendedName>
</protein>
<evidence type="ECO:0000259" key="1">
    <source>
        <dbReference type="Pfam" id="PF03544"/>
    </source>
</evidence>